<dbReference type="InterPro" id="IPR011051">
    <property type="entry name" value="RmlC_Cupin_sf"/>
</dbReference>
<evidence type="ECO:0000256" key="3">
    <source>
        <dbReference type="ARBA" id="ARBA00013133"/>
    </source>
</evidence>
<comment type="catalytic activity">
    <reaction evidence="7">
        <text>L-cysteine + O2 = 3-sulfino-L-alanine + H(+)</text>
        <dbReference type="Rhea" id="RHEA:20441"/>
        <dbReference type="ChEBI" id="CHEBI:15378"/>
        <dbReference type="ChEBI" id="CHEBI:15379"/>
        <dbReference type="ChEBI" id="CHEBI:35235"/>
        <dbReference type="ChEBI" id="CHEBI:61085"/>
        <dbReference type="EC" id="1.13.11.20"/>
    </reaction>
    <physiologicalReaction direction="left-to-right" evidence="7">
        <dbReference type="Rhea" id="RHEA:20442"/>
    </physiologicalReaction>
</comment>
<dbReference type="GO" id="GO:0009507">
    <property type="term" value="C:chloroplast"/>
    <property type="evidence" value="ECO:0007669"/>
    <property type="project" value="TreeGrafter"/>
</dbReference>
<dbReference type="Gene3D" id="3.10.450.40">
    <property type="match status" value="1"/>
</dbReference>
<evidence type="ECO:0000256" key="1">
    <source>
        <dbReference type="ARBA" id="ARBA00001954"/>
    </source>
</evidence>
<protein>
    <recommendedName>
        <fullName evidence="3">cysteine dioxygenase</fullName>
        <ecNumber evidence="3">1.13.11.20</ecNumber>
    </recommendedName>
</protein>
<dbReference type="Pfam" id="PF07847">
    <property type="entry name" value="PCO_ADO"/>
    <property type="match status" value="1"/>
</dbReference>
<dbReference type="PANTHER" id="PTHR33415:SF24">
    <property type="entry name" value="DNA-DIRECTED RNA POLYMERASE"/>
    <property type="match status" value="1"/>
</dbReference>
<reference evidence="8" key="1">
    <citation type="journal article" date="2017" name="Nature">
        <title>The genome of Chenopodium quinoa.</title>
        <authorList>
            <person name="Jarvis D.E."/>
            <person name="Ho Y.S."/>
            <person name="Lightfoot D.J."/>
            <person name="Schmoeckel S.M."/>
            <person name="Li B."/>
            <person name="Borm T.J.A."/>
            <person name="Ohyanagi H."/>
            <person name="Mineta K."/>
            <person name="Michell C.T."/>
            <person name="Saber N."/>
            <person name="Kharbatia N.M."/>
            <person name="Rupper R.R."/>
            <person name="Sharp A.R."/>
            <person name="Dally N."/>
            <person name="Boughton B.A."/>
            <person name="Woo Y.H."/>
            <person name="Gao G."/>
            <person name="Schijlen E.G.W.M."/>
            <person name="Guo X."/>
            <person name="Momin A.A."/>
            <person name="Negrao S."/>
            <person name="Al-Babili S."/>
            <person name="Gehring C."/>
            <person name="Roessner U."/>
            <person name="Jung C."/>
            <person name="Murphy K."/>
            <person name="Arold S.T."/>
            <person name="Gojobori T."/>
            <person name="van der Linden C.G."/>
            <person name="van Loo E.N."/>
            <person name="Jellen E.N."/>
            <person name="Maughan P.J."/>
            <person name="Tester M."/>
        </authorList>
    </citation>
    <scope>NUCLEOTIDE SEQUENCE [LARGE SCALE GENOMIC DNA]</scope>
    <source>
        <strain evidence="8">cv. PI 614886</strain>
    </source>
</reference>
<sequence length="189" mass="21116">MVKKHSNFQESRCFYVVLMDGHNVDFSYIKCLETYVKGKYQSVAESFMSKYFRRPRSGGFNVETVEYKNISFTVWDVGDTVTPADVGLKEENVDDDRGYVIPLHDHPRMTVFSKLLYGSLHVKAYDWVKPPQVIQSNGSECSQVGPNTAPSAWAYNGTGKTTAINCLTGISPVTSGDGNSLFENLSFLV</sequence>
<dbReference type="AlphaFoldDB" id="A0A803MIF4"/>
<evidence type="ECO:0000256" key="5">
    <source>
        <dbReference type="ARBA" id="ARBA00023002"/>
    </source>
</evidence>
<evidence type="ECO:0000256" key="2">
    <source>
        <dbReference type="ARBA" id="ARBA00006622"/>
    </source>
</evidence>
<name>A0A803MIF4_CHEQI</name>
<comment type="similarity">
    <text evidence="2">Belongs to the cysteine dioxygenase family.</text>
</comment>
<dbReference type="Pfam" id="PF11523">
    <property type="entry name" value="DUF3223"/>
    <property type="match status" value="1"/>
</dbReference>
<dbReference type="EC" id="1.13.11.20" evidence="3"/>
<keyword evidence="4" id="KW-0479">Metal-binding</keyword>
<reference evidence="8" key="2">
    <citation type="submission" date="2021-03" db="UniProtKB">
        <authorList>
            <consortium name="EnsemblPlants"/>
        </authorList>
    </citation>
    <scope>IDENTIFICATION</scope>
</reference>
<dbReference type="GO" id="GO:0070483">
    <property type="term" value="P:detection of hypoxia"/>
    <property type="evidence" value="ECO:0007669"/>
    <property type="project" value="UniProtKB-ARBA"/>
</dbReference>
<evidence type="ECO:0000313" key="9">
    <source>
        <dbReference type="Proteomes" id="UP000596660"/>
    </source>
</evidence>
<keyword evidence="5" id="KW-0560">Oxidoreductase</keyword>
<evidence type="ECO:0000256" key="7">
    <source>
        <dbReference type="ARBA" id="ARBA00024284"/>
    </source>
</evidence>
<evidence type="ECO:0000313" key="8">
    <source>
        <dbReference type="EnsemblPlants" id="AUR62029902-RA:cds"/>
    </source>
</evidence>
<keyword evidence="6" id="KW-0408">Iron</keyword>
<accession>A0A803MIF4</accession>
<dbReference type="GO" id="GO:0017172">
    <property type="term" value="F:cysteine dioxygenase activity"/>
    <property type="evidence" value="ECO:0007669"/>
    <property type="project" value="UniProtKB-EC"/>
</dbReference>
<dbReference type="GO" id="GO:0009658">
    <property type="term" value="P:chloroplast organization"/>
    <property type="evidence" value="ECO:0007669"/>
    <property type="project" value="TreeGrafter"/>
</dbReference>
<dbReference type="SUPFAM" id="SSF51182">
    <property type="entry name" value="RmlC-like cupins"/>
    <property type="match status" value="1"/>
</dbReference>
<evidence type="ECO:0000256" key="4">
    <source>
        <dbReference type="ARBA" id="ARBA00022723"/>
    </source>
</evidence>
<comment type="cofactor">
    <cofactor evidence="1">
        <name>Fe(2+)</name>
        <dbReference type="ChEBI" id="CHEBI:29033"/>
    </cofactor>
</comment>
<dbReference type="GO" id="GO:1901259">
    <property type="term" value="P:chloroplast rRNA processing"/>
    <property type="evidence" value="ECO:0007669"/>
    <property type="project" value="TreeGrafter"/>
</dbReference>
<dbReference type="InterPro" id="IPR012864">
    <property type="entry name" value="PCO/ADO"/>
</dbReference>
<dbReference type="EnsemblPlants" id="AUR62029902-RA">
    <property type="protein sequence ID" value="AUR62029902-RA:cds"/>
    <property type="gene ID" value="AUR62029902"/>
</dbReference>
<dbReference type="InterPro" id="IPR044673">
    <property type="entry name" value="DCL-like"/>
</dbReference>
<evidence type="ECO:0000256" key="6">
    <source>
        <dbReference type="ARBA" id="ARBA00023004"/>
    </source>
</evidence>
<dbReference type="PANTHER" id="PTHR33415">
    <property type="entry name" value="PROTEIN EMBRYO DEFECTIVE 514"/>
    <property type="match status" value="1"/>
</dbReference>
<proteinExistence type="inferred from homology"/>
<organism evidence="8 9">
    <name type="scientific">Chenopodium quinoa</name>
    <name type="common">Quinoa</name>
    <dbReference type="NCBI Taxonomy" id="63459"/>
    <lineage>
        <taxon>Eukaryota</taxon>
        <taxon>Viridiplantae</taxon>
        <taxon>Streptophyta</taxon>
        <taxon>Embryophyta</taxon>
        <taxon>Tracheophyta</taxon>
        <taxon>Spermatophyta</taxon>
        <taxon>Magnoliopsida</taxon>
        <taxon>eudicotyledons</taxon>
        <taxon>Gunneridae</taxon>
        <taxon>Pentapetalae</taxon>
        <taxon>Caryophyllales</taxon>
        <taxon>Chenopodiaceae</taxon>
        <taxon>Chenopodioideae</taxon>
        <taxon>Atripliceae</taxon>
        <taxon>Chenopodium</taxon>
    </lineage>
</organism>
<keyword evidence="9" id="KW-1185">Reference proteome</keyword>
<dbReference type="Gramene" id="AUR62029902-RA">
    <property type="protein sequence ID" value="AUR62029902-RA:cds"/>
    <property type="gene ID" value="AUR62029902"/>
</dbReference>
<dbReference type="GO" id="GO:0046872">
    <property type="term" value="F:metal ion binding"/>
    <property type="evidence" value="ECO:0007669"/>
    <property type="project" value="UniProtKB-KW"/>
</dbReference>
<dbReference type="Proteomes" id="UP000596660">
    <property type="component" value="Unplaced"/>
</dbReference>